<keyword evidence="1" id="KW-0831">Ubiquinone biosynthesis</keyword>
<comment type="caution">
    <text evidence="3">The sequence shown here is derived from an EMBL/GenBank/DDBJ whole genome shotgun (WGS) entry which is preliminary data.</text>
</comment>
<dbReference type="UniPathway" id="UPA00232"/>
<evidence type="ECO:0000313" key="4">
    <source>
        <dbReference type="Proteomes" id="UP000320404"/>
    </source>
</evidence>
<name>A0A520S5A1_9GAMM</name>
<organism evidence="3 4">
    <name type="scientific">OM182 bacterium</name>
    <dbReference type="NCBI Taxonomy" id="2510334"/>
    <lineage>
        <taxon>Bacteria</taxon>
        <taxon>Pseudomonadati</taxon>
        <taxon>Pseudomonadota</taxon>
        <taxon>Gammaproteobacteria</taxon>
        <taxon>OMG group</taxon>
        <taxon>OM182 clade</taxon>
    </lineage>
</organism>
<reference evidence="3 4" key="1">
    <citation type="submission" date="2019-02" db="EMBL/GenBank/DDBJ databases">
        <title>Prokaryotic population dynamics and viral predation in marine succession experiment using metagenomics: the confinement effect.</title>
        <authorList>
            <person name="Haro-Moreno J.M."/>
            <person name="Rodriguez-Valera F."/>
            <person name="Lopez-Perez M."/>
        </authorList>
    </citation>
    <scope>NUCLEOTIDE SEQUENCE [LARGE SCALE GENOMIC DNA]</scope>
    <source>
        <strain evidence="3">MED-G158</strain>
    </source>
</reference>
<accession>A0A520S5A1</accession>
<dbReference type="EMBL" id="SHAH01000012">
    <property type="protein sequence ID" value="RZO77614.1"/>
    <property type="molecule type" value="Genomic_DNA"/>
</dbReference>
<sequence length="212" mass="23522">MNSLLGSLALAPLEQAFNFLIKEDPHLADLLSPFENKTVEVRTRQPSLTVSVILERGRIRLSGLDAATMGIEADACIEAPAGTLFSMLTSWTNALVNTELQISGDIELVQDMLRALHKADIQWQDLIGSVFGDVVSRHMQQLAEAGGEWRAQANSRIKRNLDDYLKAEARILPHSLDTARFAEQVHDLRLQLDRLGARTQGLNARLDKLISD</sequence>
<evidence type="ECO:0000313" key="3">
    <source>
        <dbReference type="EMBL" id="RZO77614.1"/>
    </source>
</evidence>
<dbReference type="Pfam" id="PF02036">
    <property type="entry name" value="SCP2"/>
    <property type="match status" value="1"/>
</dbReference>
<dbReference type="InterPro" id="IPR003033">
    <property type="entry name" value="SCP2_sterol-bd_dom"/>
</dbReference>
<comment type="function">
    <text evidence="1">Required for ubiquinone (coenzyme Q) biosynthesis. Binds hydrophobic ubiquinone biosynthetic intermediates via its SCP2 domain and is essential for the stability of the Ubi complex. May constitute a docking platform where Ubi enzymes assemble and access their SCP2-bound polyprenyl substrates.</text>
</comment>
<comment type="similarity">
    <text evidence="1">Belongs to the UbiJ family.</text>
</comment>
<dbReference type="GO" id="GO:0005737">
    <property type="term" value="C:cytoplasm"/>
    <property type="evidence" value="ECO:0007669"/>
    <property type="project" value="UniProtKB-SubCell"/>
</dbReference>
<gene>
    <name evidence="1" type="primary">ubiJ</name>
    <name evidence="3" type="ORF">EVA69_01555</name>
</gene>
<protein>
    <recommendedName>
        <fullName evidence="1">Ubiquinone biosynthesis accessory factor UbiJ</fullName>
    </recommendedName>
</protein>
<keyword evidence="1" id="KW-0963">Cytoplasm</keyword>
<comment type="subcellular location">
    <subcellularLocation>
        <location evidence="1">Cytoplasm</location>
    </subcellularLocation>
</comment>
<dbReference type="PANTHER" id="PTHR38693:SF1">
    <property type="entry name" value="UBIQUINONE BIOSYNTHESIS ACCESSORY FACTOR UBIJ"/>
    <property type="match status" value="1"/>
</dbReference>
<dbReference type="InterPro" id="IPR038989">
    <property type="entry name" value="UbiJ"/>
</dbReference>
<dbReference type="PANTHER" id="PTHR38693">
    <property type="entry name" value="UBIQUINONE BIOSYNTHESIS PROTEIN UBIJ"/>
    <property type="match status" value="1"/>
</dbReference>
<dbReference type="Proteomes" id="UP000320404">
    <property type="component" value="Unassembled WGS sequence"/>
</dbReference>
<proteinExistence type="inferred from homology"/>
<comment type="pathway">
    <text evidence="1">Cofactor biosynthesis; ubiquinone biosynthesis.</text>
</comment>
<evidence type="ECO:0000256" key="1">
    <source>
        <dbReference type="HAMAP-Rule" id="MF_02215"/>
    </source>
</evidence>
<dbReference type="AlphaFoldDB" id="A0A520S5A1"/>
<dbReference type="GO" id="GO:0006744">
    <property type="term" value="P:ubiquinone biosynthetic process"/>
    <property type="evidence" value="ECO:0007669"/>
    <property type="project" value="UniProtKB-UniRule"/>
</dbReference>
<evidence type="ECO:0000259" key="2">
    <source>
        <dbReference type="Pfam" id="PF02036"/>
    </source>
</evidence>
<dbReference type="HAMAP" id="MF_02215">
    <property type="entry name" value="UbiJ"/>
    <property type="match status" value="1"/>
</dbReference>
<feature type="domain" description="SCP2" evidence="2">
    <location>
        <begin position="17"/>
        <end position="112"/>
    </location>
</feature>